<dbReference type="EMBL" id="QPJW01000006">
    <property type="protein sequence ID" value="RCX18688.1"/>
    <property type="molecule type" value="Genomic_DNA"/>
</dbReference>
<accession>A0A369BDK9</accession>
<dbReference type="OrthoDB" id="9776406at2"/>
<keyword evidence="2" id="KW-1185">Reference proteome</keyword>
<dbReference type="InterPro" id="IPR007530">
    <property type="entry name" value="Aminoglycoside_adenylylTfrase"/>
</dbReference>
<dbReference type="Pfam" id="PF04439">
    <property type="entry name" value="Adenyl_transf"/>
    <property type="match status" value="1"/>
</dbReference>
<proteinExistence type="predicted"/>
<keyword evidence="1" id="KW-0808">Transferase</keyword>
<dbReference type="Proteomes" id="UP000253090">
    <property type="component" value="Unassembled WGS sequence"/>
</dbReference>
<dbReference type="RefSeq" id="WP_114497546.1">
    <property type="nucleotide sequence ID" value="NZ_QPJW01000006.1"/>
</dbReference>
<dbReference type="AlphaFoldDB" id="A0A369BDK9"/>
<reference evidence="1 2" key="1">
    <citation type="submission" date="2018-07" db="EMBL/GenBank/DDBJ databases">
        <title>Genomic Encyclopedia of Type Strains, Phase III (KMG-III): the genomes of soil and plant-associated and newly described type strains.</title>
        <authorList>
            <person name="Whitman W."/>
        </authorList>
    </citation>
    <scope>NUCLEOTIDE SEQUENCE [LARGE SCALE GENOMIC DNA]</scope>
    <source>
        <strain evidence="1 2">CECT 8333</strain>
    </source>
</reference>
<dbReference type="GO" id="GO:0016779">
    <property type="term" value="F:nucleotidyltransferase activity"/>
    <property type="evidence" value="ECO:0007669"/>
    <property type="project" value="UniProtKB-KW"/>
</dbReference>
<evidence type="ECO:0000313" key="2">
    <source>
        <dbReference type="Proteomes" id="UP000253090"/>
    </source>
</evidence>
<dbReference type="PIRSF" id="PIRSF000812">
    <property type="entry name" value="AAD"/>
    <property type="match status" value="1"/>
</dbReference>
<dbReference type="SUPFAM" id="SSF81631">
    <property type="entry name" value="PAP/OAS1 substrate-binding domain"/>
    <property type="match status" value="1"/>
</dbReference>
<evidence type="ECO:0000313" key="1">
    <source>
        <dbReference type="EMBL" id="RCX18688.1"/>
    </source>
</evidence>
<dbReference type="Gene3D" id="1.20.120.330">
    <property type="entry name" value="Nucleotidyltransferases domain 2"/>
    <property type="match status" value="1"/>
</dbReference>
<organism evidence="1 2">
    <name type="scientific">Fontibacillus phaseoli</name>
    <dbReference type="NCBI Taxonomy" id="1416533"/>
    <lineage>
        <taxon>Bacteria</taxon>
        <taxon>Bacillati</taxon>
        <taxon>Bacillota</taxon>
        <taxon>Bacilli</taxon>
        <taxon>Bacillales</taxon>
        <taxon>Paenibacillaceae</taxon>
        <taxon>Fontibacillus</taxon>
    </lineage>
</organism>
<name>A0A369BDK9_9BACL</name>
<dbReference type="Gene3D" id="3.30.460.10">
    <property type="entry name" value="Beta Polymerase, domain 2"/>
    <property type="match status" value="1"/>
</dbReference>
<dbReference type="InterPro" id="IPR043519">
    <property type="entry name" value="NT_sf"/>
</dbReference>
<gene>
    <name evidence="1" type="ORF">DFP94_106222</name>
</gene>
<keyword evidence="1" id="KW-0548">Nucleotidyltransferase</keyword>
<protein>
    <submittedName>
        <fullName evidence="1">Aminoglycoside 6-adenylyltransferase</fullName>
    </submittedName>
</protein>
<sequence>MRSEREMMDMLIDFAAGEDRIRLVTLEGSRTNEHIPRDAFQDFDISYFVTEMDFFKENDRWLDDFGQRMMMQKPEDMELFPPELGNWFSYIILFEDGRKLDLTLIPIGEAEDYFENSDGLVGILLDKDDLVKEEIHPNDRQYWIKKPTAREFDDCCNEFWMVSTYVVKGLARNEILFAIDHLNEIARPNLLRMMAWEIGSRQGYTFSLGKNYKFIGRYLPNKDWGDLLATYSGNSYQNMWKSLFACYELFRKYAQAVAGTLGYSYPDYDEAITGYTSNIYESIKTSQNQSP</sequence>
<dbReference type="SUPFAM" id="SSF81301">
    <property type="entry name" value="Nucleotidyltransferase"/>
    <property type="match status" value="1"/>
</dbReference>
<comment type="caution">
    <text evidence="1">The sequence shown here is derived from an EMBL/GenBank/DDBJ whole genome shotgun (WGS) entry which is preliminary data.</text>
</comment>
<dbReference type="NCBIfam" id="NF033084">
    <property type="entry name" value="ANT_6"/>
    <property type="match status" value="1"/>
</dbReference>